<reference evidence="12 13" key="1">
    <citation type="submission" date="2018-07" db="EMBL/GenBank/DDBJ databases">
        <title>Genome analysis of Larkinella rosea.</title>
        <authorList>
            <person name="Zhou Z."/>
            <person name="Wang G."/>
        </authorList>
    </citation>
    <scope>NUCLEOTIDE SEQUENCE [LARGE SCALE GENOMIC DNA]</scope>
    <source>
        <strain evidence="13">zzj9</strain>
    </source>
</reference>
<evidence type="ECO:0000256" key="1">
    <source>
        <dbReference type="ARBA" id="ARBA00008023"/>
    </source>
</evidence>
<protein>
    <recommendedName>
        <fullName evidence="10">dITP/XTP pyrophosphatase</fullName>
        <ecNumber evidence="10">3.6.1.66</ecNumber>
    </recommendedName>
    <alternativeName>
        <fullName evidence="10">Non-canonical purine NTP pyrophosphatase</fullName>
    </alternativeName>
    <alternativeName>
        <fullName evidence="10">Non-standard purine NTP pyrophosphatase</fullName>
    </alternativeName>
    <alternativeName>
        <fullName evidence="10">Nucleoside-triphosphate diphosphatase</fullName>
    </alternativeName>
    <alternativeName>
        <fullName evidence="10">Nucleoside-triphosphate pyrophosphatase</fullName>
        <shortName evidence="10">NTPase</shortName>
    </alternativeName>
</protein>
<dbReference type="GO" id="GO:0000166">
    <property type="term" value="F:nucleotide binding"/>
    <property type="evidence" value="ECO:0007669"/>
    <property type="project" value="UniProtKB-KW"/>
</dbReference>
<dbReference type="InterPro" id="IPR029001">
    <property type="entry name" value="ITPase-like_fam"/>
</dbReference>
<dbReference type="GO" id="GO:0009146">
    <property type="term" value="P:purine nucleoside triphosphate catabolic process"/>
    <property type="evidence" value="ECO:0007669"/>
    <property type="project" value="UniProtKB-UniRule"/>
</dbReference>
<feature type="binding site" evidence="10">
    <location>
        <begin position="7"/>
        <end position="12"/>
    </location>
    <ligand>
        <name>substrate</name>
    </ligand>
</feature>
<dbReference type="FunFam" id="3.90.950.10:FF:000001">
    <property type="entry name" value="dITP/XTP pyrophosphatase"/>
    <property type="match status" value="1"/>
</dbReference>
<dbReference type="Pfam" id="PF01725">
    <property type="entry name" value="Ham1p_like"/>
    <property type="match status" value="1"/>
</dbReference>
<dbReference type="SUPFAM" id="SSF52972">
    <property type="entry name" value="ITPase-like"/>
    <property type="match status" value="1"/>
</dbReference>
<evidence type="ECO:0000256" key="8">
    <source>
        <dbReference type="ARBA" id="ARBA00051875"/>
    </source>
</evidence>
<dbReference type="HAMAP" id="MF_01405">
    <property type="entry name" value="Non_canon_purine_NTPase"/>
    <property type="match status" value="1"/>
</dbReference>
<comment type="caution">
    <text evidence="12">The sequence shown here is derived from an EMBL/GenBank/DDBJ whole genome shotgun (WGS) entry which is preliminary data.</text>
</comment>
<feature type="binding site" evidence="10">
    <location>
        <begin position="176"/>
        <end position="177"/>
    </location>
    <ligand>
        <name>substrate</name>
    </ligand>
</feature>
<evidence type="ECO:0000256" key="4">
    <source>
        <dbReference type="ARBA" id="ARBA00022741"/>
    </source>
</evidence>
<feature type="binding site" evidence="10">
    <location>
        <begin position="148"/>
        <end position="151"/>
    </location>
    <ligand>
        <name>substrate</name>
    </ligand>
</feature>
<comment type="catalytic activity">
    <reaction evidence="10">
        <text>ITP + H2O = IMP + diphosphate + H(+)</text>
        <dbReference type="Rhea" id="RHEA:29399"/>
        <dbReference type="ChEBI" id="CHEBI:15377"/>
        <dbReference type="ChEBI" id="CHEBI:15378"/>
        <dbReference type="ChEBI" id="CHEBI:33019"/>
        <dbReference type="ChEBI" id="CHEBI:58053"/>
        <dbReference type="ChEBI" id="CHEBI:61402"/>
        <dbReference type="EC" id="3.6.1.66"/>
    </reaction>
</comment>
<dbReference type="Proteomes" id="UP000253383">
    <property type="component" value="Unassembled WGS sequence"/>
</dbReference>
<keyword evidence="6 10" id="KW-0460">Magnesium</keyword>
<dbReference type="EC" id="3.6.1.66" evidence="10"/>
<evidence type="ECO:0000256" key="10">
    <source>
        <dbReference type="HAMAP-Rule" id="MF_01405"/>
    </source>
</evidence>
<dbReference type="PANTHER" id="PTHR11067:SF9">
    <property type="entry name" value="INOSINE TRIPHOSPHATE PYROPHOSPHATASE"/>
    <property type="match status" value="1"/>
</dbReference>
<evidence type="ECO:0000256" key="6">
    <source>
        <dbReference type="ARBA" id="ARBA00022842"/>
    </source>
</evidence>
<keyword evidence="13" id="KW-1185">Reference proteome</keyword>
<dbReference type="InterPro" id="IPR020922">
    <property type="entry name" value="dITP/XTP_pyrophosphatase"/>
</dbReference>
<comment type="subunit">
    <text evidence="2 10">Homodimer.</text>
</comment>
<sequence>MTLCFATNNANKLAEIAALLGDQFTLKTLQDIGCFEEIPETQATIPGNSRQKAEHVWDHYQVNCFADDSGLEVDALDGAPGVHSAYYGGHPRSYERNLNLLLTNLKDQTNRRARFRTVITLVIDGQYWSFEGVAEGQILTEPRGTGGFGYDPIFQPDGHDRTFAEMSMEEKGDISHRGKAFAKLVAFLKELPPTT</sequence>
<feature type="binding site" evidence="10">
    <location>
        <position position="69"/>
    </location>
    <ligand>
        <name>substrate</name>
    </ligand>
</feature>
<comment type="similarity">
    <text evidence="1 10 11">Belongs to the HAM1 NTPase family.</text>
</comment>
<keyword evidence="7 10" id="KW-0546">Nucleotide metabolism</keyword>
<evidence type="ECO:0000313" key="12">
    <source>
        <dbReference type="EMBL" id="RCR70272.1"/>
    </source>
</evidence>
<dbReference type="AlphaFoldDB" id="A0A368JS30"/>
<dbReference type="InterPro" id="IPR002637">
    <property type="entry name" value="RdgB/HAM1"/>
</dbReference>
<evidence type="ECO:0000256" key="3">
    <source>
        <dbReference type="ARBA" id="ARBA00022723"/>
    </source>
</evidence>
<keyword evidence="4 10" id="KW-0547">Nucleotide-binding</keyword>
<keyword evidence="3 10" id="KW-0479">Metal-binding</keyword>
<evidence type="ECO:0000313" key="13">
    <source>
        <dbReference type="Proteomes" id="UP000253383"/>
    </source>
</evidence>
<name>A0A368JS30_9BACT</name>
<evidence type="ECO:0000256" key="5">
    <source>
        <dbReference type="ARBA" id="ARBA00022801"/>
    </source>
</evidence>
<organism evidence="12 13">
    <name type="scientific">Larkinella punicea</name>
    <dbReference type="NCBI Taxonomy" id="2315727"/>
    <lineage>
        <taxon>Bacteria</taxon>
        <taxon>Pseudomonadati</taxon>
        <taxon>Bacteroidota</taxon>
        <taxon>Cytophagia</taxon>
        <taxon>Cytophagales</taxon>
        <taxon>Spirosomataceae</taxon>
        <taxon>Larkinella</taxon>
    </lineage>
</organism>
<dbReference type="GO" id="GO:0036220">
    <property type="term" value="F:ITP diphosphatase activity"/>
    <property type="evidence" value="ECO:0007669"/>
    <property type="project" value="UniProtKB-UniRule"/>
</dbReference>
<dbReference type="NCBIfam" id="TIGR00042">
    <property type="entry name" value="RdgB/HAM1 family non-canonical purine NTP pyrophosphatase"/>
    <property type="match status" value="1"/>
</dbReference>
<dbReference type="GO" id="GO:0005829">
    <property type="term" value="C:cytosol"/>
    <property type="evidence" value="ECO:0007669"/>
    <property type="project" value="TreeGrafter"/>
</dbReference>
<dbReference type="GO" id="GO:0036222">
    <property type="term" value="F:XTP diphosphatase activity"/>
    <property type="evidence" value="ECO:0007669"/>
    <property type="project" value="UniProtKB-UniRule"/>
</dbReference>
<keyword evidence="5 10" id="KW-0378">Hydrolase</keyword>
<comment type="catalytic activity">
    <reaction evidence="9 10">
        <text>XTP + H2O = XMP + diphosphate + H(+)</text>
        <dbReference type="Rhea" id="RHEA:28610"/>
        <dbReference type="ChEBI" id="CHEBI:15377"/>
        <dbReference type="ChEBI" id="CHEBI:15378"/>
        <dbReference type="ChEBI" id="CHEBI:33019"/>
        <dbReference type="ChEBI" id="CHEBI:57464"/>
        <dbReference type="ChEBI" id="CHEBI:61314"/>
        <dbReference type="EC" id="3.6.1.66"/>
    </reaction>
</comment>
<proteinExistence type="inferred from homology"/>
<comment type="function">
    <text evidence="10">Pyrophosphatase that catalyzes the hydrolysis of nucleoside triphosphates to their monophosphate derivatives, with a high preference for the non-canonical purine nucleotides XTP (xanthosine triphosphate), dITP (deoxyinosine triphosphate) and ITP. Seems to function as a house-cleaning enzyme that removes non-canonical purine nucleotides from the nucleotide pool, thus preventing their incorporation into DNA/RNA and avoiding chromosomal lesions.</text>
</comment>
<feature type="binding site" evidence="10">
    <location>
        <position position="171"/>
    </location>
    <ligand>
        <name>substrate</name>
    </ligand>
</feature>
<dbReference type="GO" id="GO:0035870">
    <property type="term" value="F:dITP diphosphatase activity"/>
    <property type="evidence" value="ECO:0007669"/>
    <property type="project" value="UniProtKB-UniRule"/>
</dbReference>
<feature type="active site" description="Proton acceptor" evidence="10">
    <location>
        <position position="68"/>
    </location>
</feature>
<comment type="cofactor">
    <cofactor evidence="10">
        <name>Mg(2+)</name>
        <dbReference type="ChEBI" id="CHEBI:18420"/>
    </cofactor>
    <text evidence="10">Binds 1 Mg(2+) ion per subunit.</text>
</comment>
<dbReference type="CDD" id="cd00515">
    <property type="entry name" value="HAM1"/>
    <property type="match status" value="1"/>
</dbReference>
<feature type="binding site" evidence="10">
    <location>
        <position position="68"/>
    </location>
    <ligand>
        <name>Mg(2+)</name>
        <dbReference type="ChEBI" id="CHEBI:18420"/>
    </ligand>
</feature>
<dbReference type="EMBL" id="QOWE01000005">
    <property type="protein sequence ID" value="RCR70272.1"/>
    <property type="molecule type" value="Genomic_DNA"/>
</dbReference>
<accession>A0A368JS30</accession>
<evidence type="ECO:0000256" key="11">
    <source>
        <dbReference type="RuleBase" id="RU003781"/>
    </source>
</evidence>
<gene>
    <name evidence="12" type="primary">rdgB</name>
    <name evidence="12" type="ORF">DUE52_07865</name>
</gene>
<dbReference type="OrthoDB" id="9807456at2"/>
<dbReference type="GO" id="GO:0046872">
    <property type="term" value="F:metal ion binding"/>
    <property type="evidence" value="ECO:0007669"/>
    <property type="project" value="UniProtKB-KW"/>
</dbReference>
<evidence type="ECO:0000256" key="7">
    <source>
        <dbReference type="ARBA" id="ARBA00023080"/>
    </source>
</evidence>
<comment type="caution">
    <text evidence="10">Lacks conserved residue(s) required for the propagation of feature annotation.</text>
</comment>
<dbReference type="Gene3D" id="3.90.950.10">
    <property type="match status" value="1"/>
</dbReference>
<dbReference type="GO" id="GO:0017111">
    <property type="term" value="F:ribonucleoside triphosphate phosphatase activity"/>
    <property type="evidence" value="ECO:0007669"/>
    <property type="project" value="InterPro"/>
</dbReference>
<evidence type="ECO:0000256" key="9">
    <source>
        <dbReference type="ARBA" id="ARBA00052017"/>
    </source>
</evidence>
<dbReference type="PANTHER" id="PTHR11067">
    <property type="entry name" value="INOSINE TRIPHOSPHATE PYROPHOSPHATASE/HAM1 PROTEIN"/>
    <property type="match status" value="1"/>
</dbReference>
<comment type="catalytic activity">
    <reaction evidence="8 10">
        <text>dITP + H2O = dIMP + diphosphate + H(+)</text>
        <dbReference type="Rhea" id="RHEA:28342"/>
        <dbReference type="ChEBI" id="CHEBI:15377"/>
        <dbReference type="ChEBI" id="CHEBI:15378"/>
        <dbReference type="ChEBI" id="CHEBI:33019"/>
        <dbReference type="ChEBI" id="CHEBI:61194"/>
        <dbReference type="ChEBI" id="CHEBI:61382"/>
        <dbReference type="EC" id="3.6.1.66"/>
    </reaction>
</comment>
<evidence type="ECO:0000256" key="2">
    <source>
        <dbReference type="ARBA" id="ARBA00011738"/>
    </source>
</evidence>
<dbReference type="GO" id="GO:0009117">
    <property type="term" value="P:nucleotide metabolic process"/>
    <property type="evidence" value="ECO:0007669"/>
    <property type="project" value="UniProtKB-KW"/>
</dbReference>
<dbReference type="RefSeq" id="WP_114405438.1">
    <property type="nucleotide sequence ID" value="NZ_QOWE01000005.1"/>
</dbReference>